<dbReference type="PANTHER" id="PTHR45911">
    <property type="entry name" value="C2 DOMAIN-CONTAINING PROTEIN"/>
    <property type="match status" value="1"/>
</dbReference>
<dbReference type="Gene3D" id="2.60.40.150">
    <property type="entry name" value="C2 domain"/>
    <property type="match status" value="2"/>
</dbReference>
<keyword evidence="2" id="KW-0106">Calcium</keyword>
<feature type="region of interest" description="Disordered" evidence="3">
    <location>
        <begin position="210"/>
        <end position="247"/>
    </location>
</feature>
<feature type="region of interest" description="Disordered" evidence="3">
    <location>
        <begin position="1"/>
        <end position="21"/>
    </location>
</feature>
<gene>
    <name evidence="5" type="ORF">AMON00008_LOCUS51875</name>
</gene>
<name>A0A7S4SL66_9DINO</name>
<dbReference type="PANTHER" id="PTHR45911:SF4">
    <property type="entry name" value="MULTIPLE C2 AND TRANSMEMBRANE DOMAIN-CONTAINING PROTEIN"/>
    <property type="match status" value="1"/>
</dbReference>
<accession>A0A7S4SL66</accession>
<protein>
    <recommendedName>
        <fullName evidence="4">C2 domain-containing protein</fullName>
    </recommendedName>
</protein>
<dbReference type="InterPro" id="IPR038286">
    <property type="entry name" value="IPK_sf"/>
</dbReference>
<dbReference type="InterPro" id="IPR000008">
    <property type="entry name" value="C2_dom"/>
</dbReference>
<dbReference type="SUPFAM" id="SSF49562">
    <property type="entry name" value="C2 domain (Calcium/lipid-binding domain, CaLB)"/>
    <property type="match status" value="3"/>
</dbReference>
<dbReference type="Gene3D" id="3.30.470.160">
    <property type="entry name" value="Inositol polyphosphate kinase"/>
    <property type="match status" value="1"/>
</dbReference>
<sequence>MVCPTPDGRTMDQEDERPLLPSGRPRAVLRIFRAELTRKFAAVGSSAPFVVVEWSGPDGTKVEVARTSPHRRGCRSPVWNYEGPGQPERRRYGGGSSGTLEFRVFGESIGAWARGSPTFCGAVSLPLDDLLGESGEDMSASSPRQGCQAHAGPVLDLQLQKRNEITGTITVQALLLYQAFAPSVEWLEEPLAGPCLSTLSPIQSSSLGEMFGRQRSHDGPAAEPRSPGHSPRAAKHSGSDDSMNAAPMGKELSMQTAQTEGGGHYMWYASSARSSMSQLSATQPLRKATRKMTVKPGSCGSRRSKALNPEDLTLIDPGNFQLPVLRLGTSGGTAPFFQLALRDEHGGRSPDYFIGKDLMRAEGEVTFYEQVRAITASASQTHLHNSGLAPLLSYMLEYAGVVECEAPGEVEPVQMLVMRNLRDACKCLRMLDVKIGERTADAGWQGKSCLSAFKQGLLDGLTTSQSEGFRVEGFDGPPAAFTTMDPLIDVSGLPVFTDKDKKKARRFMLQRMPASEIVMHLADVHQEPAEPSEGSPCWAPTELAEIALHEMCRRLAGLSVACRRAPVPQKWVGSSVALGFEVGHCPLREVPEAELRRSVRVNIFDWGRSELNTLERHAELDEAARQDRAAFWRYYVGGVDRLAWEVARCYRHRFGCANGWRSARVAVYDFDSMTENDFIGQVTLPLQLTPSGEEVTVALADLKGRPVRTFFGPQATVTYSVGWRSFPAGSRLQGAWRVSILKAAALPGRDRWQGKSTSDPFAVLTSTSQDGRFQFRQQTSVIERDLNPEWNETFEVPVAATPAALHRAFGDTAPGLGAAPLGTLLPPDDATDAAVDGAVQAWVARLDEAAMNLSGGSAEVAAEGFVSRPFVQRRPPRASHPDVGHDQMEGLLDVERGRPPRPPLWLTAL</sequence>
<reference evidence="5" key="1">
    <citation type="submission" date="2021-01" db="EMBL/GenBank/DDBJ databases">
        <authorList>
            <person name="Corre E."/>
            <person name="Pelletier E."/>
            <person name="Niang G."/>
            <person name="Scheremetjew M."/>
            <person name="Finn R."/>
            <person name="Kale V."/>
            <person name="Holt S."/>
            <person name="Cochrane G."/>
            <person name="Meng A."/>
            <person name="Brown T."/>
            <person name="Cohen L."/>
        </authorList>
    </citation>
    <scope>NUCLEOTIDE SEQUENCE</scope>
    <source>
        <strain evidence="5">CCMP3105</strain>
    </source>
</reference>
<dbReference type="InterPro" id="IPR035892">
    <property type="entry name" value="C2_domain_sf"/>
</dbReference>
<evidence type="ECO:0000259" key="4">
    <source>
        <dbReference type="PROSITE" id="PS50004"/>
    </source>
</evidence>
<dbReference type="GO" id="GO:0016020">
    <property type="term" value="C:membrane"/>
    <property type="evidence" value="ECO:0007669"/>
    <property type="project" value="TreeGrafter"/>
</dbReference>
<feature type="compositionally biased region" description="Basic and acidic residues" evidence="3">
    <location>
        <begin position="879"/>
        <end position="898"/>
    </location>
</feature>
<feature type="domain" description="C2" evidence="4">
    <location>
        <begin position="713"/>
        <end position="843"/>
    </location>
</feature>
<evidence type="ECO:0000313" key="5">
    <source>
        <dbReference type="EMBL" id="CAE4649098.1"/>
    </source>
</evidence>
<proteinExistence type="predicted"/>
<dbReference type="GO" id="GO:0005509">
    <property type="term" value="F:calcium ion binding"/>
    <property type="evidence" value="ECO:0007669"/>
    <property type="project" value="TreeGrafter"/>
</dbReference>
<dbReference type="SUPFAM" id="SSF56104">
    <property type="entry name" value="SAICAR synthase-like"/>
    <property type="match status" value="1"/>
</dbReference>
<dbReference type="CDD" id="cd00030">
    <property type="entry name" value="C2"/>
    <property type="match status" value="1"/>
</dbReference>
<evidence type="ECO:0000256" key="2">
    <source>
        <dbReference type="ARBA" id="ARBA00022837"/>
    </source>
</evidence>
<dbReference type="EMBL" id="HBNR01073148">
    <property type="protein sequence ID" value="CAE4649098.1"/>
    <property type="molecule type" value="Transcribed_RNA"/>
</dbReference>
<evidence type="ECO:0000256" key="1">
    <source>
        <dbReference type="ARBA" id="ARBA00022723"/>
    </source>
</evidence>
<feature type="region of interest" description="Disordered" evidence="3">
    <location>
        <begin position="872"/>
        <end position="909"/>
    </location>
</feature>
<dbReference type="Pfam" id="PF00168">
    <property type="entry name" value="C2"/>
    <property type="match status" value="3"/>
</dbReference>
<feature type="domain" description="C2" evidence="4">
    <location>
        <begin position="6"/>
        <end position="140"/>
    </location>
</feature>
<organism evidence="5">
    <name type="scientific">Alexandrium monilatum</name>
    <dbReference type="NCBI Taxonomy" id="311494"/>
    <lineage>
        <taxon>Eukaryota</taxon>
        <taxon>Sar</taxon>
        <taxon>Alveolata</taxon>
        <taxon>Dinophyceae</taxon>
        <taxon>Gonyaulacales</taxon>
        <taxon>Pyrocystaceae</taxon>
        <taxon>Alexandrium</taxon>
    </lineage>
</organism>
<dbReference type="AlphaFoldDB" id="A0A7S4SL66"/>
<evidence type="ECO:0000256" key="3">
    <source>
        <dbReference type="SAM" id="MobiDB-lite"/>
    </source>
</evidence>
<dbReference type="SMART" id="SM00239">
    <property type="entry name" value="C2"/>
    <property type="match status" value="2"/>
</dbReference>
<feature type="compositionally biased region" description="Basic and acidic residues" evidence="3">
    <location>
        <begin position="9"/>
        <end position="18"/>
    </location>
</feature>
<dbReference type="PROSITE" id="PS50004">
    <property type="entry name" value="C2"/>
    <property type="match status" value="2"/>
</dbReference>
<keyword evidence="1" id="KW-0479">Metal-binding</keyword>